<gene>
    <name evidence="5" type="ORF">HNR23_003611</name>
</gene>
<protein>
    <submittedName>
        <fullName evidence="5">Uncharacterized protein</fullName>
    </submittedName>
</protein>
<dbReference type="Proteomes" id="UP000546642">
    <property type="component" value="Unassembled WGS sequence"/>
</dbReference>
<evidence type="ECO:0000256" key="1">
    <source>
        <dbReference type="SAM" id="MobiDB-lite"/>
    </source>
</evidence>
<dbReference type="EMBL" id="JACHDS010000001">
    <property type="protein sequence ID" value="MBB6173551.1"/>
    <property type="molecule type" value="Genomic_DNA"/>
</dbReference>
<comment type="caution">
    <text evidence="5">The sequence shown here is derived from an EMBL/GenBank/DDBJ whole genome shotgun (WGS) entry which is preliminary data.</text>
</comment>
<evidence type="ECO:0000259" key="4">
    <source>
        <dbReference type="Pfam" id="PF24698"/>
    </source>
</evidence>
<feature type="region of interest" description="Disordered" evidence="1">
    <location>
        <begin position="69"/>
        <end position="99"/>
    </location>
</feature>
<reference evidence="5 6" key="1">
    <citation type="submission" date="2020-08" db="EMBL/GenBank/DDBJ databases">
        <title>Sequencing the genomes of 1000 actinobacteria strains.</title>
        <authorList>
            <person name="Klenk H.-P."/>
        </authorList>
    </citation>
    <scope>NUCLEOTIDE SEQUENCE [LARGE SCALE GENOMIC DNA]</scope>
    <source>
        <strain evidence="5 6">DSM 46659</strain>
    </source>
</reference>
<proteinExistence type="predicted"/>
<dbReference type="Pfam" id="PF20815">
    <property type="entry name" value="GIY_YIG_2"/>
    <property type="match status" value="1"/>
</dbReference>
<name>A0A7W9YL48_9ACTN</name>
<dbReference type="InterPro" id="IPR049311">
    <property type="entry name" value="GIY_YIG_cat"/>
</dbReference>
<dbReference type="InterPro" id="IPR056079">
    <property type="entry name" value="DUF7662"/>
</dbReference>
<dbReference type="RefSeq" id="WP_343070613.1">
    <property type="nucleotide sequence ID" value="NZ_JACHDS010000001.1"/>
</dbReference>
<evidence type="ECO:0000313" key="6">
    <source>
        <dbReference type="Proteomes" id="UP000546642"/>
    </source>
</evidence>
<keyword evidence="6" id="KW-1185">Reference proteome</keyword>
<feature type="domain" description="DUF7662" evidence="4">
    <location>
        <begin position="4"/>
        <end position="69"/>
    </location>
</feature>
<dbReference type="Pfam" id="PF24698">
    <property type="entry name" value="DUF7662"/>
    <property type="match status" value="1"/>
</dbReference>
<evidence type="ECO:0000313" key="5">
    <source>
        <dbReference type="EMBL" id="MBB6173551.1"/>
    </source>
</evidence>
<feature type="domain" description="DUF6884" evidence="3">
    <location>
        <begin position="107"/>
        <end position="239"/>
    </location>
</feature>
<evidence type="ECO:0000259" key="3">
    <source>
        <dbReference type="Pfam" id="PF21818"/>
    </source>
</evidence>
<feature type="compositionally biased region" description="Low complexity" evidence="1">
    <location>
        <begin position="90"/>
        <end position="99"/>
    </location>
</feature>
<sequence length="438" mass="47542">MANWAPLREALASVDDRVTYAWAELDELVGGLPPSAYKHAAFWKGARPQWPGFTTENVRVGRSVTFVRRSASPARTRQRAVDGAPPPQPANTASTASTGSTVGPDFVLVGCGKKKLNRPAPAKDLYTSALFAKQRSYAEATGRPWFILSAEHGLVPPQSVLHPYELHLATTSPGYRRTWGMRVVGQLKETAGPLAGRIIEVHAGSAYTDAIRDRLSDANAKVLEPLHGLPIGKRLAWYNPGKAASASAVEPIAPIPEAASLVERLGTFANTVAPLDFLRSGGAGLRLPGLYSWWVDQDGAADLSAGLRLPLAPGVIYAGLAGATRSRSGRKSENTLWGRIRGMHLGGRHEFSTFRLSLGSILANARAEPKIDEQRLTSWMQRHLRLIAIPIEDADALDGLETAVLAQLNPPLNLAKMPRTPVRRQLTELRRHYGRRTQ</sequence>
<accession>A0A7W9YL48</accession>
<evidence type="ECO:0000259" key="2">
    <source>
        <dbReference type="Pfam" id="PF20815"/>
    </source>
</evidence>
<dbReference type="InterPro" id="IPR049251">
    <property type="entry name" value="DUF6884"/>
</dbReference>
<dbReference type="Pfam" id="PF21818">
    <property type="entry name" value="DUF6884"/>
    <property type="match status" value="1"/>
</dbReference>
<dbReference type="AlphaFoldDB" id="A0A7W9YL48"/>
<organism evidence="5 6">
    <name type="scientific">Nocardiopsis mwathae</name>
    <dbReference type="NCBI Taxonomy" id="1472723"/>
    <lineage>
        <taxon>Bacteria</taxon>
        <taxon>Bacillati</taxon>
        <taxon>Actinomycetota</taxon>
        <taxon>Actinomycetes</taxon>
        <taxon>Streptosporangiales</taxon>
        <taxon>Nocardiopsidaceae</taxon>
        <taxon>Nocardiopsis</taxon>
    </lineage>
</organism>
<feature type="domain" description="GIY-YIG catalytic" evidence="2">
    <location>
        <begin position="290"/>
        <end position="431"/>
    </location>
</feature>